<protein>
    <submittedName>
        <fullName evidence="1">Uncharacterized protein</fullName>
    </submittedName>
</protein>
<dbReference type="Proteomes" id="UP000034181">
    <property type="component" value="Unassembled WGS sequence"/>
</dbReference>
<name>A0A0G0K9Y4_9BACT</name>
<sequence>MKRYLPIILFLIGLLFFGGVIAFVKSRGSTSQTTEEESVAELPMSQRPFTSLSPTKIAANGNYGHWLTLNIKNINVPGAKTVEYLLEYTIEDGRTQGVPGQVELKGQDIQRDLLLGSESSGKFTYDKGVEKGKLTLKFRDSKGKLIGKLLTDFHLQTNTTEITSVDGSYKVTLPKIIKGVYFVTMKTFGGDENYHIFASDGKTYE</sequence>
<dbReference type="EMBL" id="LBUZ01000008">
    <property type="protein sequence ID" value="KKQ75627.1"/>
    <property type="molecule type" value="Genomic_DNA"/>
</dbReference>
<evidence type="ECO:0000313" key="1">
    <source>
        <dbReference type="EMBL" id="KKQ75627.1"/>
    </source>
</evidence>
<evidence type="ECO:0000313" key="2">
    <source>
        <dbReference type="Proteomes" id="UP000034181"/>
    </source>
</evidence>
<comment type="caution">
    <text evidence="1">The sequence shown here is derived from an EMBL/GenBank/DDBJ whole genome shotgun (WGS) entry which is preliminary data.</text>
</comment>
<reference evidence="1 2" key="1">
    <citation type="journal article" date="2015" name="Nature">
        <title>rRNA introns, odd ribosomes, and small enigmatic genomes across a large radiation of phyla.</title>
        <authorList>
            <person name="Brown C.T."/>
            <person name="Hug L.A."/>
            <person name="Thomas B.C."/>
            <person name="Sharon I."/>
            <person name="Castelle C.J."/>
            <person name="Singh A."/>
            <person name="Wilkins M.J."/>
            <person name="Williams K.H."/>
            <person name="Banfield J.F."/>
        </authorList>
    </citation>
    <scope>NUCLEOTIDE SEQUENCE [LARGE SCALE GENOMIC DNA]</scope>
</reference>
<accession>A0A0G0K9Y4</accession>
<dbReference type="AlphaFoldDB" id="A0A0G0K9Y4"/>
<organism evidence="1 2">
    <name type="scientific">Candidatus Woesebacteria bacterium GW2011_GWB1_38_5b</name>
    <dbReference type="NCBI Taxonomy" id="1618569"/>
    <lineage>
        <taxon>Bacteria</taxon>
        <taxon>Candidatus Woeseibacteriota</taxon>
    </lineage>
</organism>
<proteinExistence type="predicted"/>
<gene>
    <name evidence="1" type="ORF">US96_C0008G0013</name>
</gene>